<evidence type="ECO:0000259" key="4">
    <source>
        <dbReference type="Pfam" id="PF13778"/>
    </source>
</evidence>
<dbReference type="EMBL" id="FNAO01000008">
    <property type="protein sequence ID" value="SDE87917.1"/>
    <property type="molecule type" value="Genomic_DNA"/>
</dbReference>
<accession>A0A1G7GIF2</accession>
<dbReference type="RefSeq" id="WP_175455356.1">
    <property type="nucleotide sequence ID" value="NZ_FNAO01000008.1"/>
</dbReference>
<feature type="domain" description="DUF4174" evidence="4">
    <location>
        <begin position="24"/>
        <end position="138"/>
    </location>
</feature>
<feature type="chain" id="PRO_5011689506" description="DUF4174 domain-containing protein" evidence="3">
    <location>
        <begin position="22"/>
        <end position="145"/>
    </location>
</feature>
<dbReference type="Proteomes" id="UP000199109">
    <property type="component" value="Unassembled WGS sequence"/>
</dbReference>
<evidence type="ECO:0000313" key="6">
    <source>
        <dbReference type="Proteomes" id="UP000199109"/>
    </source>
</evidence>
<keyword evidence="1 3" id="KW-0732">Signal</keyword>
<evidence type="ECO:0000256" key="2">
    <source>
        <dbReference type="SAM" id="Coils"/>
    </source>
</evidence>
<evidence type="ECO:0000256" key="1">
    <source>
        <dbReference type="ARBA" id="ARBA00022729"/>
    </source>
</evidence>
<reference evidence="5 6" key="1">
    <citation type="submission" date="2016-10" db="EMBL/GenBank/DDBJ databases">
        <authorList>
            <person name="de Groot N.N."/>
        </authorList>
    </citation>
    <scope>NUCLEOTIDE SEQUENCE [LARGE SCALE GENOMIC DNA]</scope>
    <source>
        <strain evidence="5 6">DSM 23421</strain>
    </source>
</reference>
<feature type="coiled-coil region" evidence="2">
    <location>
        <begin position="36"/>
        <end position="63"/>
    </location>
</feature>
<gene>
    <name evidence="5" type="ORF">SAMN05421636_108159</name>
</gene>
<dbReference type="AlphaFoldDB" id="A0A1G7GIF2"/>
<dbReference type="InterPro" id="IPR025232">
    <property type="entry name" value="DUF4174"/>
</dbReference>
<dbReference type="STRING" id="641691.SAMN05421636_108159"/>
<organism evidence="5 6">
    <name type="scientific">Pricia antarctica</name>
    <dbReference type="NCBI Taxonomy" id="641691"/>
    <lineage>
        <taxon>Bacteria</taxon>
        <taxon>Pseudomonadati</taxon>
        <taxon>Bacteroidota</taxon>
        <taxon>Flavobacteriia</taxon>
        <taxon>Flavobacteriales</taxon>
        <taxon>Flavobacteriaceae</taxon>
        <taxon>Pricia</taxon>
    </lineage>
</organism>
<sequence length="145" mass="16112">MKFPILILILLSTMLPRNSTAQSLADYQWKNRILLLVDANSNTDALQSQLAELTSDKTALKERDLLIFRVTPDAVYASDGNTSKLKAVNIYDDCGLDLDFKGTLLLGKDGGVKLKKPFEVSSQAVFDLIDGMPMRRSEMRESGKN</sequence>
<proteinExistence type="predicted"/>
<evidence type="ECO:0000313" key="5">
    <source>
        <dbReference type="EMBL" id="SDE87917.1"/>
    </source>
</evidence>
<keyword evidence="6" id="KW-1185">Reference proteome</keyword>
<evidence type="ECO:0000256" key="3">
    <source>
        <dbReference type="SAM" id="SignalP"/>
    </source>
</evidence>
<protein>
    <recommendedName>
        <fullName evidence="4">DUF4174 domain-containing protein</fullName>
    </recommendedName>
</protein>
<feature type="signal peptide" evidence="3">
    <location>
        <begin position="1"/>
        <end position="21"/>
    </location>
</feature>
<name>A0A1G7GIF2_9FLAO</name>
<keyword evidence="2" id="KW-0175">Coiled coil</keyword>
<dbReference type="Pfam" id="PF13778">
    <property type="entry name" value="DUF4174"/>
    <property type="match status" value="1"/>
</dbReference>